<sequence>MIKLDNSKYILHEPAKVDEIERIEAVLGGRLPNVYKNLLMMSNGLSVENGIEIFDTDLLVEMNIEYQVSKYANGYVAIASNGGGKFILMQNDENALKVLQVDSGALNPKYSTLVNESFVEWINGGAENIDWEEEQEEQEELGRLILIESPKNGARDLRIIEETFNITNRAFEILKGYRNVPFLLSENVPLDGVEEKIKSIGELGKLLKVEKQ</sequence>
<dbReference type="EMBL" id="LZYZ01000010">
    <property type="protein sequence ID" value="OOM06313.1"/>
    <property type="molecule type" value="Genomic_DNA"/>
</dbReference>
<accession>A0A1S8MQ43</accession>
<protein>
    <recommendedName>
        <fullName evidence="1">Knr4/Smi1-like domain-containing protein</fullName>
    </recommendedName>
</protein>
<reference evidence="2 3" key="1">
    <citation type="submission" date="2016-05" db="EMBL/GenBank/DDBJ databases">
        <title>Microbial solvent formation.</title>
        <authorList>
            <person name="Poehlein A."/>
            <person name="Montoya Solano J.D."/>
            <person name="Flitsch S."/>
            <person name="Krabben P."/>
            <person name="Duerre P."/>
            <person name="Daniel R."/>
        </authorList>
    </citation>
    <scope>NUCLEOTIDE SEQUENCE [LARGE SCALE GENOMIC DNA]</scope>
    <source>
        <strain evidence="2 3">L1-8</strain>
    </source>
</reference>
<dbReference type="InterPro" id="IPR018958">
    <property type="entry name" value="Knr4/Smi1-like_dom"/>
</dbReference>
<dbReference type="SUPFAM" id="SSF160631">
    <property type="entry name" value="SMI1/KNR4-like"/>
    <property type="match status" value="1"/>
</dbReference>
<dbReference type="Pfam" id="PF09346">
    <property type="entry name" value="SMI1_KNR4"/>
    <property type="match status" value="1"/>
</dbReference>
<evidence type="ECO:0000313" key="2">
    <source>
        <dbReference type="EMBL" id="OOM06313.1"/>
    </source>
</evidence>
<organism evidence="2 3">
    <name type="scientific">Clostridium saccharobutylicum</name>
    <dbReference type="NCBI Taxonomy" id="169679"/>
    <lineage>
        <taxon>Bacteria</taxon>
        <taxon>Bacillati</taxon>
        <taxon>Bacillota</taxon>
        <taxon>Clostridia</taxon>
        <taxon>Eubacteriales</taxon>
        <taxon>Clostridiaceae</taxon>
        <taxon>Clostridium</taxon>
    </lineage>
</organism>
<feature type="domain" description="Knr4/Smi1-like" evidence="1">
    <location>
        <begin position="14"/>
        <end position="124"/>
    </location>
</feature>
<dbReference type="SMART" id="SM00860">
    <property type="entry name" value="SMI1_KNR4"/>
    <property type="match status" value="1"/>
</dbReference>
<evidence type="ECO:0000313" key="3">
    <source>
        <dbReference type="Proteomes" id="UP000191154"/>
    </source>
</evidence>
<dbReference type="Gene3D" id="3.40.1580.10">
    <property type="entry name" value="SMI1/KNR4-like"/>
    <property type="match status" value="1"/>
</dbReference>
<gene>
    <name evidence="2" type="ORF">CLOSAC_42320</name>
</gene>
<dbReference type="Proteomes" id="UP000191154">
    <property type="component" value="Unassembled WGS sequence"/>
</dbReference>
<dbReference type="RefSeq" id="WP_077867215.1">
    <property type="nucleotide sequence ID" value="NZ_LZYZ01000010.1"/>
</dbReference>
<dbReference type="AlphaFoldDB" id="A0A1S8MQ43"/>
<proteinExistence type="predicted"/>
<evidence type="ECO:0000259" key="1">
    <source>
        <dbReference type="SMART" id="SM00860"/>
    </source>
</evidence>
<name>A0A1S8MQ43_CLOSA</name>
<dbReference type="InterPro" id="IPR037883">
    <property type="entry name" value="Knr4/Smi1-like_sf"/>
</dbReference>
<comment type="caution">
    <text evidence="2">The sequence shown here is derived from an EMBL/GenBank/DDBJ whole genome shotgun (WGS) entry which is preliminary data.</text>
</comment>